<reference evidence="7" key="1">
    <citation type="journal article" date="2014" name="Int. J. Syst. Evol. Microbiol.">
        <title>Complete genome sequence of Corynebacterium casei LMG S-19264T (=DSM 44701T), isolated from a smear-ripened cheese.</title>
        <authorList>
            <consortium name="US DOE Joint Genome Institute (JGI-PGF)"/>
            <person name="Walter F."/>
            <person name="Albersmeier A."/>
            <person name="Kalinowski J."/>
            <person name="Ruckert C."/>
        </authorList>
    </citation>
    <scope>NUCLEOTIDE SEQUENCE</scope>
    <source>
        <strain evidence="7">CGMCC 1.12698</strain>
    </source>
</reference>
<keyword evidence="8" id="KW-1185">Reference proteome</keyword>
<accession>A0A917EPR0</accession>
<gene>
    <name evidence="7" type="ORF">GCM10007140_12230</name>
</gene>
<dbReference type="AlphaFoldDB" id="A0A917EPR0"/>
<evidence type="ECO:0000259" key="6">
    <source>
        <dbReference type="PROSITE" id="PS51462"/>
    </source>
</evidence>
<dbReference type="Gene3D" id="3.90.79.10">
    <property type="entry name" value="Nucleoside Triphosphate Pyrophosphohydrolase"/>
    <property type="match status" value="1"/>
</dbReference>
<evidence type="ECO:0000256" key="3">
    <source>
        <dbReference type="ARBA" id="ARBA00022723"/>
    </source>
</evidence>
<evidence type="ECO:0000256" key="1">
    <source>
        <dbReference type="ARBA" id="ARBA00001946"/>
    </source>
</evidence>
<evidence type="ECO:0000256" key="5">
    <source>
        <dbReference type="ARBA" id="ARBA00022842"/>
    </source>
</evidence>
<organism evidence="7 8">
    <name type="scientific">Priestia taiwanensis</name>
    <dbReference type="NCBI Taxonomy" id="1347902"/>
    <lineage>
        <taxon>Bacteria</taxon>
        <taxon>Bacillati</taxon>
        <taxon>Bacillota</taxon>
        <taxon>Bacilli</taxon>
        <taxon>Bacillales</taxon>
        <taxon>Bacillaceae</taxon>
        <taxon>Priestia</taxon>
    </lineage>
</organism>
<keyword evidence="5" id="KW-0460">Magnesium</keyword>
<dbReference type="GO" id="GO:0016818">
    <property type="term" value="F:hydrolase activity, acting on acid anhydrides, in phosphorus-containing anhydrides"/>
    <property type="evidence" value="ECO:0007669"/>
    <property type="project" value="TreeGrafter"/>
</dbReference>
<sequence length="163" mass="19103">MSTEWKEIEHRIYTMCMIQDGDKVLLMKRPNHLGFPGYLAPGGKVEFPESIVHGTAREVKEETGLTVSNLIFKGLDEYVNPKERVRYMVFNYWTDTFEGELLENPPEGALMWVPIDESENLPMQDWFRERFQLLLEPGTFEIQRVWDADLDKQVAMTVTRTRT</sequence>
<dbReference type="PANTHER" id="PTHR43758">
    <property type="entry name" value="7,8-DIHYDRO-8-OXOGUANINE TRIPHOSPHATASE"/>
    <property type="match status" value="1"/>
</dbReference>
<evidence type="ECO:0000313" key="7">
    <source>
        <dbReference type="EMBL" id="GGE63558.1"/>
    </source>
</evidence>
<dbReference type="RefSeq" id="WP_188387507.1">
    <property type="nucleotide sequence ID" value="NZ_BMFK01000001.1"/>
</dbReference>
<dbReference type="PANTHER" id="PTHR43758:SF2">
    <property type="entry name" value="OXIDIZED PURINE NUCLEOSIDE TRIPHOSPHATE HYDROLASE"/>
    <property type="match status" value="1"/>
</dbReference>
<proteinExistence type="inferred from homology"/>
<comment type="cofactor">
    <cofactor evidence="1">
        <name>Mg(2+)</name>
        <dbReference type="ChEBI" id="CHEBI:18420"/>
    </cofactor>
</comment>
<comment type="similarity">
    <text evidence="2">Belongs to the Nudix hydrolase family.</text>
</comment>
<dbReference type="GO" id="GO:0005737">
    <property type="term" value="C:cytoplasm"/>
    <property type="evidence" value="ECO:0007669"/>
    <property type="project" value="TreeGrafter"/>
</dbReference>
<evidence type="ECO:0000313" key="8">
    <source>
        <dbReference type="Proteomes" id="UP000605259"/>
    </source>
</evidence>
<keyword evidence="4" id="KW-0378">Hydrolase</keyword>
<dbReference type="CDD" id="cd18875">
    <property type="entry name" value="NUDIX_Hydrolase"/>
    <property type="match status" value="1"/>
</dbReference>
<dbReference type="InterPro" id="IPR000086">
    <property type="entry name" value="NUDIX_hydrolase_dom"/>
</dbReference>
<dbReference type="InterPro" id="IPR015797">
    <property type="entry name" value="NUDIX_hydrolase-like_dom_sf"/>
</dbReference>
<dbReference type="GO" id="GO:0046872">
    <property type="term" value="F:metal ion binding"/>
    <property type="evidence" value="ECO:0007669"/>
    <property type="project" value="UniProtKB-KW"/>
</dbReference>
<feature type="domain" description="Nudix hydrolase" evidence="6">
    <location>
        <begin position="9"/>
        <end position="135"/>
    </location>
</feature>
<keyword evidence="3" id="KW-0479">Metal-binding</keyword>
<dbReference type="Pfam" id="PF00293">
    <property type="entry name" value="NUDIX"/>
    <property type="match status" value="1"/>
</dbReference>
<dbReference type="Proteomes" id="UP000605259">
    <property type="component" value="Unassembled WGS sequence"/>
</dbReference>
<protein>
    <submittedName>
        <fullName evidence="7">7,8-dihydro-8-oxoguanine triphosphatase</fullName>
    </submittedName>
</protein>
<dbReference type="SUPFAM" id="SSF55811">
    <property type="entry name" value="Nudix"/>
    <property type="match status" value="1"/>
</dbReference>
<evidence type="ECO:0000256" key="4">
    <source>
        <dbReference type="ARBA" id="ARBA00022801"/>
    </source>
</evidence>
<dbReference type="EMBL" id="BMFK01000001">
    <property type="protein sequence ID" value="GGE63558.1"/>
    <property type="molecule type" value="Genomic_DNA"/>
</dbReference>
<comment type="caution">
    <text evidence="7">The sequence shown here is derived from an EMBL/GenBank/DDBJ whole genome shotgun (WGS) entry which is preliminary data.</text>
</comment>
<name>A0A917EPR0_9BACI</name>
<reference evidence="7" key="2">
    <citation type="submission" date="2020-09" db="EMBL/GenBank/DDBJ databases">
        <authorList>
            <person name="Sun Q."/>
            <person name="Zhou Y."/>
        </authorList>
    </citation>
    <scope>NUCLEOTIDE SEQUENCE</scope>
    <source>
        <strain evidence="7">CGMCC 1.12698</strain>
    </source>
</reference>
<dbReference type="PROSITE" id="PS51462">
    <property type="entry name" value="NUDIX"/>
    <property type="match status" value="1"/>
</dbReference>
<evidence type="ECO:0000256" key="2">
    <source>
        <dbReference type="ARBA" id="ARBA00005582"/>
    </source>
</evidence>